<name>A0ABQ6I428_9MICO</name>
<protein>
    <submittedName>
        <fullName evidence="2">Uncharacterized protein</fullName>
    </submittedName>
</protein>
<keyword evidence="1" id="KW-0812">Transmembrane</keyword>
<comment type="caution">
    <text evidence="2">The sequence shown here is derived from an EMBL/GenBank/DDBJ whole genome shotgun (WGS) entry which is preliminary data.</text>
</comment>
<keyword evidence="1" id="KW-1133">Transmembrane helix</keyword>
<dbReference type="EMBL" id="BSUK01000001">
    <property type="protein sequence ID" value="GMA24903.1"/>
    <property type="molecule type" value="Genomic_DNA"/>
</dbReference>
<keyword evidence="1" id="KW-0472">Membrane</keyword>
<dbReference type="Proteomes" id="UP001157091">
    <property type="component" value="Unassembled WGS sequence"/>
</dbReference>
<feature type="transmembrane region" description="Helical" evidence="1">
    <location>
        <begin position="67"/>
        <end position="87"/>
    </location>
</feature>
<keyword evidence="3" id="KW-1185">Reference proteome</keyword>
<proteinExistence type="predicted"/>
<evidence type="ECO:0000313" key="3">
    <source>
        <dbReference type="Proteomes" id="UP001157091"/>
    </source>
</evidence>
<evidence type="ECO:0000313" key="2">
    <source>
        <dbReference type="EMBL" id="GMA24903.1"/>
    </source>
</evidence>
<gene>
    <name evidence="2" type="ORF">GCM10025864_26620</name>
</gene>
<organism evidence="2 3">
    <name type="scientific">Luteimicrobium album</name>
    <dbReference type="NCBI Taxonomy" id="1054550"/>
    <lineage>
        <taxon>Bacteria</taxon>
        <taxon>Bacillati</taxon>
        <taxon>Actinomycetota</taxon>
        <taxon>Actinomycetes</taxon>
        <taxon>Micrococcales</taxon>
        <taxon>Luteimicrobium</taxon>
    </lineage>
</organism>
<accession>A0ABQ6I428</accession>
<sequence>MGVSPGVAELSRSPAVLALAWAIVPNVLVLAVSLAVSPMFVPRYLAYTAPAVALLLGAFLASIGLRWAVATGAVLTVLGAWAVAQAWSVGAKDNSDWSAAAEVVSTHGATCDAVVFVPDDGSARSPRRARDAYPSDFVGLADVGFAVRGSEHGQLFDAGRPTSPSDVSRGACTVGLVSLRETTLDAAVTGLATEGWSSVDVIWSGPSTVVLRLSASDWAPVRACSSAYS</sequence>
<reference evidence="3" key="1">
    <citation type="journal article" date="2019" name="Int. J. Syst. Evol. Microbiol.">
        <title>The Global Catalogue of Microorganisms (GCM) 10K type strain sequencing project: providing services to taxonomists for standard genome sequencing and annotation.</title>
        <authorList>
            <consortium name="The Broad Institute Genomics Platform"/>
            <consortium name="The Broad Institute Genome Sequencing Center for Infectious Disease"/>
            <person name="Wu L."/>
            <person name="Ma J."/>
        </authorList>
    </citation>
    <scope>NUCLEOTIDE SEQUENCE [LARGE SCALE GENOMIC DNA]</scope>
    <source>
        <strain evidence="3">NBRC 106348</strain>
    </source>
</reference>
<evidence type="ECO:0000256" key="1">
    <source>
        <dbReference type="SAM" id="Phobius"/>
    </source>
</evidence>
<feature type="transmembrane region" description="Helical" evidence="1">
    <location>
        <begin position="44"/>
        <end position="61"/>
    </location>
</feature>
<feature type="transmembrane region" description="Helical" evidence="1">
    <location>
        <begin position="15"/>
        <end position="37"/>
    </location>
</feature>